<feature type="compositionally biased region" description="Acidic residues" evidence="1">
    <location>
        <begin position="48"/>
        <end position="66"/>
    </location>
</feature>
<dbReference type="PANTHER" id="PTHR34415">
    <property type="entry name" value="INTEGRASE CATALYTIC DOMAIN-CONTAINING PROTEIN"/>
    <property type="match status" value="1"/>
</dbReference>
<name>A0A2P4YT32_9STRA</name>
<gene>
    <name evidence="2" type="ORF">PHPALM_1133</name>
</gene>
<dbReference type="Proteomes" id="UP000237271">
    <property type="component" value="Unassembled WGS sequence"/>
</dbReference>
<dbReference type="OrthoDB" id="129020at2759"/>
<feature type="compositionally biased region" description="Low complexity" evidence="1">
    <location>
        <begin position="32"/>
        <end position="41"/>
    </location>
</feature>
<organism evidence="2 3">
    <name type="scientific">Phytophthora palmivora</name>
    <dbReference type="NCBI Taxonomy" id="4796"/>
    <lineage>
        <taxon>Eukaryota</taxon>
        <taxon>Sar</taxon>
        <taxon>Stramenopiles</taxon>
        <taxon>Oomycota</taxon>
        <taxon>Peronosporomycetes</taxon>
        <taxon>Peronosporales</taxon>
        <taxon>Peronosporaceae</taxon>
        <taxon>Phytophthora</taxon>
    </lineage>
</organism>
<reference evidence="2 3" key="1">
    <citation type="journal article" date="2017" name="Genome Biol. Evol.">
        <title>Phytophthora megakarya and P. palmivora, closely related causal agents of cacao black pod rot, underwent increases in genome sizes and gene numbers by different mechanisms.</title>
        <authorList>
            <person name="Ali S.S."/>
            <person name="Shao J."/>
            <person name="Lary D.J."/>
            <person name="Kronmiller B."/>
            <person name="Shen D."/>
            <person name="Strem M.D."/>
            <person name="Amoako-Attah I."/>
            <person name="Akrofi A.Y."/>
            <person name="Begoude B.A."/>
            <person name="Ten Hoopen G.M."/>
            <person name="Coulibaly K."/>
            <person name="Kebe B.I."/>
            <person name="Melnick R.L."/>
            <person name="Guiltinan M.J."/>
            <person name="Tyler B.M."/>
            <person name="Meinhardt L.W."/>
            <person name="Bailey B.A."/>
        </authorList>
    </citation>
    <scope>NUCLEOTIDE SEQUENCE [LARGE SCALE GENOMIC DNA]</scope>
    <source>
        <strain evidence="3">sbr112.9</strain>
    </source>
</reference>
<dbReference type="AlphaFoldDB" id="A0A2P4YT32"/>
<protein>
    <submittedName>
        <fullName evidence="2">Uncharacterized protein</fullName>
    </submittedName>
</protein>
<feature type="region of interest" description="Disordered" evidence="1">
    <location>
        <begin position="1"/>
        <end position="66"/>
    </location>
</feature>
<accession>A0A2P4YT32</accession>
<dbReference type="PANTHER" id="PTHR34415:SF1">
    <property type="entry name" value="INTEGRASE CATALYTIC DOMAIN-CONTAINING PROTEIN"/>
    <property type="match status" value="1"/>
</dbReference>
<comment type="caution">
    <text evidence="2">The sequence shown here is derived from an EMBL/GenBank/DDBJ whole genome shotgun (WGS) entry which is preliminary data.</text>
</comment>
<evidence type="ECO:0000256" key="1">
    <source>
        <dbReference type="SAM" id="MobiDB-lite"/>
    </source>
</evidence>
<evidence type="ECO:0000313" key="2">
    <source>
        <dbReference type="EMBL" id="POM80964.1"/>
    </source>
</evidence>
<feature type="compositionally biased region" description="Polar residues" evidence="1">
    <location>
        <begin position="1"/>
        <end position="18"/>
    </location>
</feature>
<proteinExistence type="predicted"/>
<dbReference type="EMBL" id="NCKW01000217">
    <property type="protein sequence ID" value="POM80964.1"/>
    <property type="molecule type" value="Genomic_DNA"/>
</dbReference>
<evidence type="ECO:0000313" key="3">
    <source>
        <dbReference type="Proteomes" id="UP000237271"/>
    </source>
</evidence>
<sequence length="463" mass="52181">MDTLTSRGSSNLDKSSPASEISGSVDGGGDSDGSCSGEGVSPPASIAEEGDYETNESCEEVGGDDDDDLSQYLLDESFGDKTKTLVSDDPCDAACLKGKESDVENFLMSISKMEKREIKTSILTALAILVKADNVREHRGKGVRERFDYVLPLGHIRRGYFSSTLHGNLNNKNASVIDLSWLTSWFREFAGEVGDFVPVRVRMKKTKEGVIRKYYSSEEYTFLPASFTWDCLYEEMKEYVELSRIRRREPVKSTIQNLTCPSVSDTPAMWYFLSMLSISVFGIYFANEKRQYNYVYDERVSGKGTDQVNAMLYDFIQTNVVAKGMHRLTMYADNCGGQSKSNYVIHFLLELVDQGLLDEVVFKFFVRVENVVQHVAKSAKTSVVKHITTQQKLFKDFKTILVELKTSTEKVTLMFHRYLSDLPAPKPNAAKLDQMYRKVRPFVPAEFADDVLYAKPTAEETAE</sequence>
<keyword evidence="3" id="KW-1185">Reference proteome</keyword>